<evidence type="ECO:0000313" key="1">
    <source>
        <dbReference type="EMBL" id="NVO88949.1"/>
    </source>
</evidence>
<dbReference type="EMBL" id="JABXWP010000016">
    <property type="protein sequence ID" value="NVO88949.1"/>
    <property type="molecule type" value="Genomic_DNA"/>
</dbReference>
<evidence type="ECO:0000313" key="2">
    <source>
        <dbReference type="Proteomes" id="UP000542889"/>
    </source>
</evidence>
<gene>
    <name evidence="1" type="ORF">HWN39_10710</name>
</gene>
<dbReference type="Proteomes" id="UP000542889">
    <property type="component" value="Unassembled WGS sequence"/>
</dbReference>
<reference evidence="1 2" key="1">
    <citation type="submission" date="2020-06" db="EMBL/GenBank/DDBJ databases">
        <title>Lactobacillus rhamnosus QC,genome.</title>
        <authorList>
            <person name="Yi H."/>
            <person name="Jin M."/>
        </authorList>
    </citation>
    <scope>NUCLEOTIDE SEQUENCE [LARGE SCALE GENOMIC DNA]</scope>
    <source>
        <strain evidence="1 2">QC</strain>
    </source>
</reference>
<name>A0A7Y7QH20_LACRH</name>
<dbReference type="RefSeq" id="WP_176818389.1">
    <property type="nucleotide sequence ID" value="NZ_JABXWP010000016.1"/>
</dbReference>
<proteinExistence type="predicted"/>
<organism evidence="1 2">
    <name type="scientific">Lacticaseibacillus rhamnosus</name>
    <name type="common">Lactobacillus rhamnosus</name>
    <dbReference type="NCBI Taxonomy" id="47715"/>
    <lineage>
        <taxon>Bacteria</taxon>
        <taxon>Bacillati</taxon>
        <taxon>Bacillota</taxon>
        <taxon>Bacilli</taxon>
        <taxon>Lactobacillales</taxon>
        <taxon>Lactobacillaceae</taxon>
        <taxon>Lacticaseibacillus</taxon>
    </lineage>
</organism>
<protein>
    <submittedName>
        <fullName evidence="1">Phage tail protein</fullName>
    </submittedName>
</protein>
<sequence>MADDFSSQLDNWMDSVTSSMTLTAADKAKVTGAGAEAYSRILHDQTPVSTDDYHIGRSAGHANAKHHNAHRKTKHLRDSITYEDGYTADNLQTGDTDVGWDGHYYDFLARIINDGKHKMSAKQMSEMHFMDRAQSAARDAVAEAMAKAYKEVQGGQT</sequence>
<dbReference type="AlphaFoldDB" id="A0A7Y7QH20"/>
<accession>A0A7Y7QH20</accession>
<comment type="caution">
    <text evidence="1">The sequence shown here is derived from an EMBL/GenBank/DDBJ whole genome shotgun (WGS) entry which is preliminary data.</text>
</comment>